<protein>
    <recommendedName>
        <fullName evidence="1">Phosphoinositide phospholipase C</fullName>
        <ecNumber evidence="1">3.1.4.11</ecNumber>
    </recommendedName>
</protein>
<dbReference type="Gene3D" id="3.20.20.190">
    <property type="entry name" value="Phosphatidylinositol (PI) phosphodiesterase"/>
    <property type="match status" value="1"/>
</dbReference>
<dbReference type="GO" id="GO:0004435">
    <property type="term" value="F:phosphatidylinositol-4,5-bisphosphate phospholipase C activity"/>
    <property type="evidence" value="ECO:0007669"/>
    <property type="project" value="UniProtKB-EC"/>
</dbReference>
<dbReference type="GO" id="GO:0048015">
    <property type="term" value="P:phosphatidylinositol-mediated signaling"/>
    <property type="evidence" value="ECO:0007669"/>
    <property type="project" value="TreeGrafter"/>
</dbReference>
<dbReference type="GO" id="GO:0051209">
    <property type="term" value="P:release of sequestered calcium ion into cytosol"/>
    <property type="evidence" value="ECO:0007669"/>
    <property type="project" value="TreeGrafter"/>
</dbReference>
<dbReference type="SUPFAM" id="SSF49562">
    <property type="entry name" value="C2 domain (Calcium/lipid-binding domain, CaLB)"/>
    <property type="match status" value="1"/>
</dbReference>
<dbReference type="GO" id="GO:0046488">
    <property type="term" value="P:phosphatidylinositol metabolic process"/>
    <property type="evidence" value="ECO:0007669"/>
    <property type="project" value="TreeGrafter"/>
</dbReference>
<dbReference type="Gene3D" id="2.60.40.150">
    <property type="entry name" value="C2 domain"/>
    <property type="match status" value="1"/>
</dbReference>
<proteinExistence type="predicted"/>
<dbReference type="GO" id="GO:0016042">
    <property type="term" value="P:lipid catabolic process"/>
    <property type="evidence" value="ECO:0007669"/>
    <property type="project" value="UniProtKB-KW"/>
</dbReference>
<feature type="domain" description="PI-PLC Y-box" evidence="3">
    <location>
        <begin position="1"/>
        <end position="42"/>
    </location>
</feature>
<dbReference type="SMART" id="SM00149">
    <property type="entry name" value="PLCYc"/>
    <property type="match status" value="1"/>
</dbReference>
<dbReference type="EC" id="3.1.4.11" evidence="1"/>
<evidence type="ECO:0000256" key="1">
    <source>
        <dbReference type="RuleBase" id="RU361133"/>
    </source>
</evidence>
<organism evidence="4 5">
    <name type="scientific">Acrobeloides nanus</name>
    <dbReference type="NCBI Taxonomy" id="290746"/>
    <lineage>
        <taxon>Eukaryota</taxon>
        <taxon>Metazoa</taxon>
        <taxon>Ecdysozoa</taxon>
        <taxon>Nematoda</taxon>
        <taxon>Chromadorea</taxon>
        <taxon>Rhabditida</taxon>
        <taxon>Tylenchina</taxon>
        <taxon>Cephalobomorpha</taxon>
        <taxon>Cephaloboidea</taxon>
        <taxon>Cephalobidae</taxon>
        <taxon>Acrobeloides</taxon>
    </lineage>
</organism>
<dbReference type="SUPFAM" id="SSF51695">
    <property type="entry name" value="PLC-like phosphodiesterases"/>
    <property type="match status" value="1"/>
</dbReference>
<accession>A0A914C6T5</accession>
<dbReference type="PROSITE" id="PS50008">
    <property type="entry name" value="PIPLC_Y_DOMAIN"/>
    <property type="match status" value="1"/>
</dbReference>
<dbReference type="InterPro" id="IPR017946">
    <property type="entry name" value="PLC-like_Pdiesterase_TIM-brl"/>
</dbReference>
<keyword evidence="1" id="KW-0443">Lipid metabolism</keyword>
<reference evidence="5" key="1">
    <citation type="submission" date="2022-11" db="UniProtKB">
        <authorList>
            <consortium name="WormBaseParasite"/>
        </authorList>
    </citation>
    <scope>IDENTIFICATION</scope>
</reference>
<evidence type="ECO:0000313" key="5">
    <source>
        <dbReference type="WBParaSite" id="ACRNAN_Path_443.g1674.t1"/>
    </source>
</evidence>
<dbReference type="AlphaFoldDB" id="A0A914C6T5"/>
<dbReference type="InterPro" id="IPR001192">
    <property type="entry name" value="PI-PLC_fam"/>
</dbReference>
<evidence type="ECO:0000313" key="4">
    <source>
        <dbReference type="Proteomes" id="UP000887540"/>
    </source>
</evidence>
<feature type="domain" description="C2" evidence="2">
    <location>
        <begin position="39"/>
        <end position="170"/>
    </location>
</feature>
<dbReference type="Pfam" id="PF00387">
    <property type="entry name" value="PI-PLC-Y"/>
    <property type="match status" value="1"/>
</dbReference>
<dbReference type="PRINTS" id="PR00390">
    <property type="entry name" value="PHPHLIPASEC"/>
</dbReference>
<dbReference type="GO" id="GO:0032587">
    <property type="term" value="C:ruffle membrane"/>
    <property type="evidence" value="ECO:0007669"/>
    <property type="project" value="TreeGrafter"/>
</dbReference>
<dbReference type="PANTHER" id="PTHR10336">
    <property type="entry name" value="PHOSPHOINOSITIDE-SPECIFIC PHOSPHOLIPASE C FAMILY PROTEIN"/>
    <property type="match status" value="1"/>
</dbReference>
<dbReference type="PROSITE" id="PS50004">
    <property type="entry name" value="C2"/>
    <property type="match status" value="1"/>
</dbReference>
<keyword evidence="4" id="KW-1185">Reference proteome</keyword>
<dbReference type="InterPro" id="IPR000008">
    <property type="entry name" value="C2_dom"/>
</dbReference>
<dbReference type="CDD" id="cd00275">
    <property type="entry name" value="C2_PLC_like"/>
    <property type="match status" value="1"/>
</dbReference>
<dbReference type="GO" id="GO:0010634">
    <property type="term" value="P:positive regulation of epithelial cell migration"/>
    <property type="evidence" value="ECO:0007669"/>
    <property type="project" value="TreeGrafter"/>
</dbReference>
<dbReference type="PANTHER" id="PTHR10336:SF159">
    <property type="entry name" value="1-PHOSPHATIDYLINOSITOL 4,5-BISPHOSPHATE PHOSPHODIESTERASE GAMMA"/>
    <property type="match status" value="1"/>
</dbReference>
<sequence length="264" mass="29271">MWNSGCHMVSLNYQTGDRSIQLNAGKFLANGRCGYVLKPSYLLDETFKPNDTENILGACPIHLRIEVIAGRNLARKDRTKGICSPFVEIEVVGLPCDSFVYRTDTATSNGLNPRWEQSFEFTVRAPEMALLRFLVEDGDFVGKTDPFIGQAAVFPLDSIRGGFRSVPLSNQFSEPIELSGLLVYVDIRPLDDPNTVWLNPQIMLQAGRLGDNTNHNVSTRSTSMASNIDRLSLGNRDSVFPATPTLQRYMINGSTRSESSKSSK</sequence>
<evidence type="ECO:0000259" key="2">
    <source>
        <dbReference type="PROSITE" id="PS50004"/>
    </source>
</evidence>
<dbReference type="WBParaSite" id="ACRNAN_Path_443.g1674.t1">
    <property type="protein sequence ID" value="ACRNAN_Path_443.g1674.t1"/>
    <property type="gene ID" value="ACRNAN_Path_443.g1674"/>
</dbReference>
<dbReference type="Proteomes" id="UP000887540">
    <property type="component" value="Unplaced"/>
</dbReference>
<name>A0A914C6T5_9BILA</name>
<evidence type="ECO:0000259" key="3">
    <source>
        <dbReference type="PROSITE" id="PS50008"/>
    </source>
</evidence>
<keyword evidence="1" id="KW-0378">Hydrolase</keyword>
<dbReference type="InterPro" id="IPR001711">
    <property type="entry name" value="PLipase_C_Pinositol-sp_Y"/>
</dbReference>
<dbReference type="SMART" id="SM00239">
    <property type="entry name" value="C2"/>
    <property type="match status" value="1"/>
</dbReference>
<comment type="catalytic activity">
    <reaction evidence="1">
        <text>a 1,2-diacyl-sn-glycero-3-phospho-(1D-myo-inositol-4,5-bisphosphate) + H2O = 1D-myo-inositol 1,4,5-trisphosphate + a 1,2-diacyl-sn-glycerol + H(+)</text>
        <dbReference type="Rhea" id="RHEA:33179"/>
        <dbReference type="ChEBI" id="CHEBI:15377"/>
        <dbReference type="ChEBI" id="CHEBI:15378"/>
        <dbReference type="ChEBI" id="CHEBI:17815"/>
        <dbReference type="ChEBI" id="CHEBI:58456"/>
        <dbReference type="ChEBI" id="CHEBI:203600"/>
        <dbReference type="EC" id="3.1.4.11"/>
    </reaction>
</comment>
<dbReference type="Pfam" id="PF00168">
    <property type="entry name" value="C2"/>
    <property type="match status" value="1"/>
</dbReference>
<dbReference type="InterPro" id="IPR035892">
    <property type="entry name" value="C2_domain_sf"/>
</dbReference>
<keyword evidence="1" id="KW-0442">Lipid degradation</keyword>